<keyword evidence="2" id="KW-1185">Reference proteome</keyword>
<proteinExistence type="predicted"/>
<accession>A0A8S4RBB5</accession>
<dbReference type="AlphaFoldDB" id="A0A8S4RBB5"/>
<evidence type="ECO:0000313" key="1">
    <source>
        <dbReference type="EMBL" id="CAH2234143.1"/>
    </source>
</evidence>
<reference evidence="1" key="1">
    <citation type="submission" date="2022-03" db="EMBL/GenBank/DDBJ databases">
        <authorList>
            <person name="Lindestad O."/>
        </authorList>
    </citation>
    <scope>NUCLEOTIDE SEQUENCE</scope>
</reference>
<dbReference type="Proteomes" id="UP000838756">
    <property type="component" value="Unassembled WGS sequence"/>
</dbReference>
<gene>
    <name evidence="1" type="primary">jg23739</name>
    <name evidence="1" type="ORF">PAEG_LOCUS12016</name>
</gene>
<dbReference type="EMBL" id="CAKXAJ010025030">
    <property type="protein sequence ID" value="CAH2234143.1"/>
    <property type="molecule type" value="Genomic_DNA"/>
</dbReference>
<organism evidence="1 2">
    <name type="scientific">Pararge aegeria aegeria</name>
    <dbReference type="NCBI Taxonomy" id="348720"/>
    <lineage>
        <taxon>Eukaryota</taxon>
        <taxon>Metazoa</taxon>
        <taxon>Ecdysozoa</taxon>
        <taxon>Arthropoda</taxon>
        <taxon>Hexapoda</taxon>
        <taxon>Insecta</taxon>
        <taxon>Pterygota</taxon>
        <taxon>Neoptera</taxon>
        <taxon>Endopterygota</taxon>
        <taxon>Lepidoptera</taxon>
        <taxon>Glossata</taxon>
        <taxon>Ditrysia</taxon>
        <taxon>Papilionoidea</taxon>
        <taxon>Nymphalidae</taxon>
        <taxon>Satyrinae</taxon>
        <taxon>Satyrini</taxon>
        <taxon>Parargina</taxon>
        <taxon>Pararge</taxon>
    </lineage>
</organism>
<protein>
    <submittedName>
        <fullName evidence="1">Jg23739 protein</fullName>
    </submittedName>
</protein>
<comment type="caution">
    <text evidence="1">The sequence shown here is derived from an EMBL/GenBank/DDBJ whole genome shotgun (WGS) entry which is preliminary data.</text>
</comment>
<sequence length="91" mass="9767">MAPAGNRTRDLLFKFTSLTIEPGRSSEHRYLPETIKYTLLAQGEVSQLGVKNGDGSIGPARSAAITNPSAQRGDYGQTLPLREAFSPAVGY</sequence>
<name>A0A8S4RBB5_9NEOP</name>
<evidence type="ECO:0000313" key="2">
    <source>
        <dbReference type="Proteomes" id="UP000838756"/>
    </source>
</evidence>